<gene>
    <name evidence="1" type="ORF">PENVA_0002</name>
</gene>
<name>A0A024HVB9_KLEPN</name>
<accession>A0A024HVB9</accession>
<protein>
    <submittedName>
        <fullName evidence="1">Uncharacterized protein</fullName>
    </submittedName>
</protein>
<geneLocation type="plasmid" evidence="1">
    <name>pENVA</name>
</geneLocation>
<keyword evidence="1" id="KW-0614">Plasmid</keyword>
<organism evidence="1">
    <name type="scientific">Klebsiella pneumoniae</name>
    <dbReference type="NCBI Taxonomy" id="573"/>
    <lineage>
        <taxon>Bacteria</taxon>
        <taxon>Pseudomonadati</taxon>
        <taxon>Pseudomonadota</taxon>
        <taxon>Gammaproteobacteria</taxon>
        <taxon>Enterobacterales</taxon>
        <taxon>Enterobacteriaceae</taxon>
        <taxon>Klebsiella/Raoultella group</taxon>
        <taxon>Klebsiella</taxon>
        <taxon>Klebsiella pneumoniae complex</taxon>
    </lineage>
</organism>
<reference evidence="1" key="1">
    <citation type="journal article" date="2014" name="Antimicrob. Agents Chemother.">
        <title>IncH-Type Plasmid Harboring blaCTX-M-15, blaDHA-1, and qnrB4 Genes Recovered from Animal Isolates.</title>
        <authorList>
            <person name="Schluter A."/>
            <person name="Nordmann P."/>
            <person name="Bonnin R.A."/>
            <person name="Millemann Y."/>
            <person name="Eikmeyer F.G."/>
            <person name="Wibberg D."/>
            <person name="Puhler A."/>
            <person name="Poirel L."/>
        </authorList>
    </citation>
    <scope>NUCLEOTIDE SEQUENCE [LARGE SCALE GENOMIC DNA]</scope>
    <source>
        <strain evidence="1">Kp15</strain>
        <plasmid evidence="1">pENVA</plasmid>
    </source>
</reference>
<proteinExistence type="predicted"/>
<dbReference type="EMBL" id="HG918041">
    <property type="protein sequence ID" value="CDM79618.1"/>
    <property type="molecule type" value="Genomic_DNA"/>
</dbReference>
<evidence type="ECO:0000313" key="1">
    <source>
        <dbReference type="EMBL" id="CDM79618.1"/>
    </source>
</evidence>
<sequence>MRIRPLKLKTLTVVRSYGRAKPADCHFNLKELTVVRSQYQGNPRKIVAFYTIKQLLKSYSSRLAWLDSCCAHPMKSEKINRRTYHHAFLQGFELTVSCDVCYLVSHRVSPDQRGLMLHAKCRLS</sequence>
<dbReference type="AlphaFoldDB" id="A0A024HVB9"/>